<feature type="coiled-coil region" evidence="3">
    <location>
        <begin position="1020"/>
        <end position="1050"/>
    </location>
</feature>
<keyword evidence="3" id="KW-0175">Coiled coil</keyword>
<dbReference type="GO" id="GO:0004843">
    <property type="term" value="F:cysteine-type deubiquitinase activity"/>
    <property type="evidence" value="ECO:0007669"/>
    <property type="project" value="InterPro"/>
</dbReference>
<dbReference type="SUPFAM" id="SSF54001">
    <property type="entry name" value="Cysteine proteinases"/>
    <property type="match status" value="1"/>
</dbReference>
<evidence type="ECO:0000256" key="2">
    <source>
        <dbReference type="ARBA" id="ARBA00022801"/>
    </source>
</evidence>
<keyword evidence="1" id="KW-0833">Ubl conjugation pathway</keyword>
<feature type="region of interest" description="Disordered" evidence="4">
    <location>
        <begin position="277"/>
        <end position="310"/>
    </location>
</feature>
<dbReference type="Gene3D" id="3.90.70.10">
    <property type="entry name" value="Cysteine proteinases"/>
    <property type="match status" value="1"/>
</dbReference>
<dbReference type="InterPro" id="IPR052398">
    <property type="entry name" value="Ubiquitin_hydrolase_53/54"/>
</dbReference>
<feature type="region of interest" description="Disordered" evidence="4">
    <location>
        <begin position="933"/>
        <end position="959"/>
    </location>
</feature>
<evidence type="ECO:0000256" key="3">
    <source>
        <dbReference type="SAM" id="Coils"/>
    </source>
</evidence>
<dbReference type="GO" id="GO:0016579">
    <property type="term" value="P:protein deubiquitination"/>
    <property type="evidence" value="ECO:0007669"/>
    <property type="project" value="InterPro"/>
</dbReference>
<dbReference type="PROSITE" id="PS50235">
    <property type="entry name" value="USP_3"/>
    <property type="match status" value="1"/>
</dbReference>
<dbReference type="PANTHER" id="PTHR22975:SF9">
    <property type="entry name" value="ECHINUS SPLICE FORM 3"/>
    <property type="match status" value="1"/>
</dbReference>
<dbReference type="Pfam" id="PF04780">
    <property type="entry name" value="DUF629"/>
    <property type="match status" value="1"/>
</dbReference>
<evidence type="ECO:0000259" key="5">
    <source>
        <dbReference type="PROSITE" id="PS50235"/>
    </source>
</evidence>
<feature type="region of interest" description="Disordered" evidence="4">
    <location>
        <begin position="1"/>
        <end position="21"/>
    </location>
</feature>
<dbReference type="InterPro" id="IPR038765">
    <property type="entry name" value="Papain-like_cys_pep_sf"/>
</dbReference>
<dbReference type="Pfam" id="PF04781">
    <property type="entry name" value="DUF627"/>
    <property type="match status" value="1"/>
</dbReference>
<feature type="region of interest" description="Disordered" evidence="4">
    <location>
        <begin position="611"/>
        <end position="634"/>
    </location>
</feature>
<gene>
    <name evidence="6" type="ORF">ZIOFF_027116</name>
</gene>
<protein>
    <recommendedName>
        <fullName evidence="5">USP domain-containing protein</fullName>
    </recommendedName>
</protein>
<dbReference type="InterPro" id="IPR011990">
    <property type="entry name" value="TPR-like_helical_dom_sf"/>
</dbReference>
<accession>A0A8J5LIF2</accession>
<reference evidence="6 7" key="1">
    <citation type="submission" date="2020-08" db="EMBL/GenBank/DDBJ databases">
        <title>Plant Genome Project.</title>
        <authorList>
            <person name="Zhang R.-G."/>
        </authorList>
    </citation>
    <scope>NUCLEOTIDE SEQUENCE [LARGE SCALE GENOMIC DNA]</scope>
    <source>
        <tissue evidence="6">Rhizome</tissue>
    </source>
</reference>
<evidence type="ECO:0000313" key="7">
    <source>
        <dbReference type="Proteomes" id="UP000734854"/>
    </source>
</evidence>
<evidence type="ECO:0000256" key="1">
    <source>
        <dbReference type="ARBA" id="ARBA00022786"/>
    </source>
</evidence>
<dbReference type="InterPro" id="IPR006865">
    <property type="entry name" value="DUF629"/>
</dbReference>
<evidence type="ECO:0000256" key="4">
    <source>
        <dbReference type="SAM" id="MobiDB-lite"/>
    </source>
</evidence>
<dbReference type="Proteomes" id="UP000734854">
    <property type="component" value="Unassembled WGS sequence"/>
</dbReference>
<dbReference type="Gene3D" id="1.25.40.10">
    <property type="entry name" value="Tetratricopeptide repeat domain"/>
    <property type="match status" value="1"/>
</dbReference>
<feature type="region of interest" description="Disordered" evidence="4">
    <location>
        <begin position="480"/>
        <end position="505"/>
    </location>
</feature>
<feature type="domain" description="USP" evidence="5">
    <location>
        <begin position="1325"/>
        <end position="1663"/>
    </location>
</feature>
<organism evidence="6 7">
    <name type="scientific">Zingiber officinale</name>
    <name type="common">Ginger</name>
    <name type="synonym">Amomum zingiber</name>
    <dbReference type="NCBI Taxonomy" id="94328"/>
    <lineage>
        <taxon>Eukaryota</taxon>
        <taxon>Viridiplantae</taxon>
        <taxon>Streptophyta</taxon>
        <taxon>Embryophyta</taxon>
        <taxon>Tracheophyta</taxon>
        <taxon>Spermatophyta</taxon>
        <taxon>Magnoliopsida</taxon>
        <taxon>Liliopsida</taxon>
        <taxon>Zingiberales</taxon>
        <taxon>Zingiberaceae</taxon>
        <taxon>Zingiber</taxon>
    </lineage>
</organism>
<keyword evidence="2" id="KW-0378">Hydrolase</keyword>
<proteinExistence type="predicted"/>
<dbReference type="InterPro" id="IPR001394">
    <property type="entry name" value="Peptidase_C19_UCH"/>
</dbReference>
<keyword evidence="7" id="KW-1185">Reference proteome</keyword>
<dbReference type="InterPro" id="IPR006866">
    <property type="entry name" value="DUF627_N"/>
</dbReference>
<dbReference type="Pfam" id="PF00443">
    <property type="entry name" value="UCH"/>
    <property type="match status" value="1"/>
</dbReference>
<sequence>MGNKKRNPSQRPTRHPPDSSVAVVADVSLALSSPVSDDGPRSVDAAESAVVKVECERALTTLHRGNHTKALRLMKEAAARHEGSALLHRVHGTVAAKFAALLDDPGAKLRYLRAAIDSARRAVTLSPTSIEFAHFYASLLFDAATDGCGYEEVVQECERALSIADPVDPAKESLQDESQQKLPTPEARVAHIRQELRALIQKSNIASISSWMKNLGNGASGEERFRLIPMRHISEDPMEVRLVQTARRPNEIKKATKTPEERRKEIEVRVAAARIIQQKSSNSPVSSQEEDGRPGSDFSTSSSSAHRLAERRKLNSKKVISSDDRMDLVRAYWNSMSFERQLDFLVVNIPDLKMHFASSPKDNLGVDILNEALAFVESSGMWKFWACCRCDEKFTDCHAHIQHTALEHISNLSTKLQSVMPREVDGEWIEMLLNGNWKPIDADLAVKMLKEEQSKQQSLIKDADSDSGCKDKECSPEYWTAKENSDSSSSPQHGEISEQDIPNDFSSEGNFSEMNDLIDISRRWPLSHDAERTKLLGRIQVMFQTLVKHKSLSVSHMNKVIQYAVEEIQAFQSGSLLLNHALDQSPVCIFFLDALHLEKILKFLKELSQGSGRYSDKDTTASDADSNEQGTEVPDDVSLSFNSCTLSLDGCFLRKKPDIHLENSGVDEAVNRIPDSNIFLPWLFAGPSISEQLSSWTRMREEKARQGLEILQMLEKEFYPLKSLCERKCEHLSYEEALQAVENLCFEELKRREQGVKLASQSYEAILRKRQKELMERENDEMLDGCRFELEVISNVLKEAQVLNVSQFGYDEALCSAGSRMCDLNCDEGDDWRVHDYLQQTDTCIGIAIQRQKEQLSVELNKIDARIMHNVSGMQRLEVKLGPASAMDYRTVILPLIKSFIRFHLEDLVDRDAREKSDAAREAFLAELAQDAKKNANKGNDTKHAHEKSKEKKKNKDYRKSKDQKVFITRLLKFLVFPSVGYIDQSSDHQDTTEQSESVVYGVTLEHDVVVSSGDYLTQKEEEFKLRVELEAEERKLEETLEYQRRIEDETKQKHFAEQSKVNAVAYLNNQTDGAFVVNSVANLNYDSRLQNKTVPTFVEGTEFGEFHFFEANMHYDNPNMRFKQRNKSGTADQIDVGQQRSINDNSEKYNESCIDRMQAFDDYKDFPLKVGLQVNGIEKSVTNRTFSNSNSFQNIKKTSSQSHTKHKQGSAGTLYDGFLPLEQSKAKQVSKHNITRELPEGNERAFPFSKENRLLARCQNELYKQDNAAGQNEVRSAGQFQDVDEQRFQEELKQAVRESLEGNDYVVSATETGSISSQKEVLGTGLRNAVGEYNCFLNVIIQSLWHLRRFRDEFLKKSSVHGHVGDPCVVCALYDIFTDLRNASEGGLSDAVAPTSLRIALSNLYPDSKFFQEGQMNDASEVLSVIFDCLHKSFKVHSGDNDAGLQKNNSEGSWDCTNSSCIAHTLFGMNIDEQMNCYNCHSQTRHLKYTSFFQNINANSLRTAKASLTSFLGYIMCPESSLDDLLKTVEMNHRLSCDVEAGGCGKQNYVNHILSHPPHVFTAVLGWQSTTESADDISATLAAITTDVDIGVLYCGIDKGSEHSLISMVCYYGQHYHCFAYEHDQWVMYDDQTVKVIGGWEDVITTCKRGHLQPQVLFFETVN</sequence>
<feature type="compositionally biased region" description="Basic residues" evidence="4">
    <location>
        <begin position="1"/>
        <end position="14"/>
    </location>
</feature>
<name>A0A8J5LIF2_ZINOF</name>
<dbReference type="EMBL" id="JACMSC010000007">
    <property type="protein sequence ID" value="KAG6516647.1"/>
    <property type="molecule type" value="Genomic_DNA"/>
</dbReference>
<evidence type="ECO:0000313" key="6">
    <source>
        <dbReference type="EMBL" id="KAG6516647.1"/>
    </source>
</evidence>
<dbReference type="PANTHER" id="PTHR22975">
    <property type="entry name" value="UBIQUITIN SPECIFIC PROTEINASE"/>
    <property type="match status" value="1"/>
</dbReference>
<feature type="compositionally biased region" description="Polar residues" evidence="4">
    <location>
        <begin position="277"/>
        <end position="287"/>
    </location>
</feature>
<dbReference type="InterPro" id="IPR028889">
    <property type="entry name" value="USP"/>
</dbReference>
<comment type="caution">
    <text evidence="6">The sequence shown here is derived from an EMBL/GenBank/DDBJ whole genome shotgun (WGS) entry which is preliminary data.</text>
</comment>
<feature type="compositionally biased region" description="Basic and acidic residues" evidence="4">
    <location>
        <begin position="933"/>
        <end position="950"/>
    </location>
</feature>
<dbReference type="CDD" id="cd02257">
    <property type="entry name" value="Peptidase_C19"/>
    <property type="match status" value="1"/>
</dbReference>